<comment type="caution">
    <text evidence="2">The sequence shown here is derived from an EMBL/GenBank/DDBJ whole genome shotgun (WGS) entry which is preliminary data.</text>
</comment>
<accession>A0A644VJ12</accession>
<evidence type="ECO:0000259" key="1">
    <source>
        <dbReference type="Pfam" id="PF12146"/>
    </source>
</evidence>
<evidence type="ECO:0000313" key="2">
    <source>
        <dbReference type="EMBL" id="MPL91291.1"/>
    </source>
</evidence>
<dbReference type="PANTHER" id="PTHR11614">
    <property type="entry name" value="PHOSPHOLIPASE-RELATED"/>
    <property type="match status" value="1"/>
</dbReference>
<dbReference type="InterPro" id="IPR051044">
    <property type="entry name" value="MAG_DAG_Lipase"/>
</dbReference>
<dbReference type="AlphaFoldDB" id="A0A644VJ12"/>
<protein>
    <recommendedName>
        <fullName evidence="1">Serine aminopeptidase S33 domain-containing protein</fullName>
    </recommendedName>
</protein>
<dbReference type="Pfam" id="PF12146">
    <property type="entry name" value="Hydrolase_4"/>
    <property type="match status" value="1"/>
</dbReference>
<gene>
    <name evidence="2" type="ORF">SDC9_37359</name>
</gene>
<dbReference type="SUPFAM" id="SSF53474">
    <property type="entry name" value="alpha/beta-Hydrolases"/>
    <property type="match status" value="1"/>
</dbReference>
<dbReference type="InterPro" id="IPR022742">
    <property type="entry name" value="Hydrolase_4"/>
</dbReference>
<name>A0A644VJ12_9ZZZZ</name>
<sequence length="337" mass="38222">MMIKKFLFAFILISIGFSAQGQYITELPGTDYKYRTLHMADDYAGKVVCTLVKRKPVSKDGPAILYVHGYNDYFFQRALGDSAATHGYNFYALDLRKYGRSILPDQDAFFAKNLSEYFADLDTAIAIIKAEGNRDIVLMAHSTGGLITPLYLQSKGNKLPVSALILNSPFLDMNMSWFMEEVVIPVVSFIGNYFPNLEVEGKGISQYAHSLLKRIHGEWEYNENWKKTTGHPKKAGWIHAIHKGHQTIQKGLNLTCPILVMSSDKSIPETKIWNELYHTSDIVLDVKDIQKYGKMLGSRVTCKQIHNGKHDLILSNEPAKKETYQVIFSWLKQQSGK</sequence>
<dbReference type="InterPro" id="IPR029058">
    <property type="entry name" value="AB_hydrolase_fold"/>
</dbReference>
<organism evidence="2">
    <name type="scientific">bioreactor metagenome</name>
    <dbReference type="NCBI Taxonomy" id="1076179"/>
    <lineage>
        <taxon>unclassified sequences</taxon>
        <taxon>metagenomes</taxon>
        <taxon>ecological metagenomes</taxon>
    </lineage>
</organism>
<feature type="domain" description="Serine aminopeptidase S33" evidence="1">
    <location>
        <begin position="63"/>
        <end position="265"/>
    </location>
</feature>
<dbReference type="Gene3D" id="3.40.50.1820">
    <property type="entry name" value="alpha/beta hydrolase"/>
    <property type="match status" value="1"/>
</dbReference>
<proteinExistence type="predicted"/>
<dbReference type="EMBL" id="VSSQ01000325">
    <property type="protein sequence ID" value="MPL91291.1"/>
    <property type="molecule type" value="Genomic_DNA"/>
</dbReference>
<reference evidence="2" key="1">
    <citation type="submission" date="2019-08" db="EMBL/GenBank/DDBJ databases">
        <authorList>
            <person name="Kucharzyk K."/>
            <person name="Murdoch R.W."/>
            <person name="Higgins S."/>
            <person name="Loffler F."/>
        </authorList>
    </citation>
    <scope>NUCLEOTIDE SEQUENCE</scope>
</reference>